<accession>A0AAU8VTT7</accession>
<name>A0AAU8VTT7_NEILA</name>
<dbReference type="Proteomes" id="UP000191249">
    <property type="component" value="Chromosome"/>
</dbReference>
<dbReference type="AlphaFoldDB" id="A0AAU8VTT7"/>
<dbReference type="EMBL" id="CP019894">
    <property type="protein sequence ID" value="ARB04809.1"/>
    <property type="molecule type" value="Genomic_DNA"/>
</dbReference>
<gene>
    <name evidence="1" type="ORF">B2G52_07855</name>
</gene>
<dbReference type="RefSeq" id="WP_003711902.1">
    <property type="nucleotide sequence ID" value="NZ_CAUJPO010000009.1"/>
</dbReference>
<proteinExistence type="predicted"/>
<sequence length="59" mass="7194">MNDEEKAKRQAEYQRKYENKRVVKKVSFNLENEGDLLEIANNLDFSQWVKQAMREKFKK</sequence>
<evidence type="ECO:0008006" key="3">
    <source>
        <dbReference type="Google" id="ProtNLM"/>
    </source>
</evidence>
<reference evidence="1 2" key="1">
    <citation type="submission" date="2017-03" db="EMBL/GenBank/DDBJ databases">
        <title>N. lactamica Y92-1009 whole genome sequence.</title>
        <authorList>
            <person name="Pandey A.K."/>
            <person name="Read R.C."/>
        </authorList>
    </citation>
    <scope>NUCLEOTIDE SEQUENCE [LARGE SCALE GENOMIC DNA]</scope>
    <source>
        <strain evidence="1 2">Y92-1009</strain>
    </source>
</reference>
<organism evidence="1 2">
    <name type="scientific">Neisseria lactamica</name>
    <dbReference type="NCBI Taxonomy" id="486"/>
    <lineage>
        <taxon>Bacteria</taxon>
        <taxon>Pseudomonadati</taxon>
        <taxon>Pseudomonadota</taxon>
        <taxon>Betaproteobacteria</taxon>
        <taxon>Neisseriales</taxon>
        <taxon>Neisseriaceae</taxon>
        <taxon>Neisseria</taxon>
    </lineage>
</organism>
<evidence type="ECO:0000313" key="2">
    <source>
        <dbReference type="Proteomes" id="UP000191249"/>
    </source>
</evidence>
<protein>
    <recommendedName>
        <fullName evidence="3">Phage associated protein</fullName>
    </recommendedName>
</protein>
<evidence type="ECO:0000313" key="1">
    <source>
        <dbReference type="EMBL" id="ARB04809.1"/>
    </source>
</evidence>